<reference evidence="2 3" key="1">
    <citation type="journal article" date="2021" name="Elife">
        <title>Chloroplast acquisition without the gene transfer in kleptoplastic sea slugs, Plakobranchus ocellatus.</title>
        <authorList>
            <person name="Maeda T."/>
            <person name="Takahashi S."/>
            <person name="Yoshida T."/>
            <person name="Shimamura S."/>
            <person name="Takaki Y."/>
            <person name="Nagai Y."/>
            <person name="Toyoda A."/>
            <person name="Suzuki Y."/>
            <person name="Arimoto A."/>
            <person name="Ishii H."/>
            <person name="Satoh N."/>
            <person name="Nishiyama T."/>
            <person name="Hasebe M."/>
            <person name="Maruyama T."/>
            <person name="Minagawa J."/>
            <person name="Obokata J."/>
            <person name="Shigenobu S."/>
        </authorList>
    </citation>
    <scope>NUCLEOTIDE SEQUENCE [LARGE SCALE GENOMIC DNA]</scope>
</reference>
<comment type="caution">
    <text evidence="2">The sequence shown here is derived from an EMBL/GenBank/DDBJ whole genome shotgun (WGS) entry which is preliminary data.</text>
</comment>
<keyword evidence="3" id="KW-1185">Reference proteome</keyword>
<feature type="region of interest" description="Disordered" evidence="1">
    <location>
        <begin position="1"/>
        <end position="55"/>
    </location>
</feature>
<dbReference type="EMBL" id="BLXT01003273">
    <property type="protein sequence ID" value="GFO01366.1"/>
    <property type="molecule type" value="Genomic_DNA"/>
</dbReference>
<feature type="region of interest" description="Disordered" evidence="1">
    <location>
        <begin position="77"/>
        <end position="101"/>
    </location>
</feature>
<evidence type="ECO:0000313" key="2">
    <source>
        <dbReference type="EMBL" id="GFO01366.1"/>
    </source>
</evidence>
<proteinExistence type="predicted"/>
<gene>
    <name evidence="2" type="ORF">PoB_002787100</name>
</gene>
<evidence type="ECO:0000313" key="3">
    <source>
        <dbReference type="Proteomes" id="UP000735302"/>
    </source>
</evidence>
<dbReference type="Proteomes" id="UP000735302">
    <property type="component" value="Unassembled WGS sequence"/>
</dbReference>
<accession>A0AAV4A3V8</accession>
<name>A0AAV4A3V8_9GAST</name>
<sequence length="101" mass="10842">MTTTAPTLAKTTATRTTRTNPAAVRKINNSGNHNATTNNDNNSNNSNNSGNNTPKELKYLIDSISVYRSRFCGCSDSKMSNADGQNAEVALGQRNETSSEL</sequence>
<organism evidence="2 3">
    <name type="scientific">Plakobranchus ocellatus</name>
    <dbReference type="NCBI Taxonomy" id="259542"/>
    <lineage>
        <taxon>Eukaryota</taxon>
        <taxon>Metazoa</taxon>
        <taxon>Spiralia</taxon>
        <taxon>Lophotrochozoa</taxon>
        <taxon>Mollusca</taxon>
        <taxon>Gastropoda</taxon>
        <taxon>Heterobranchia</taxon>
        <taxon>Euthyneura</taxon>
        <taxon>Panpulmonata</taxon>
        <taxon>Sacoglossa</taxon>
        <taxon>Placobranchoidea</taxon>
        <taxon>Plakobranchidae</taxon>
        <taxon>Plakobranchus</taxon>
    </lineage>
</organism>
<feature type="compositionally biased region" description="Low complexity" evidence="1">
    <location>
        <begin position="1"/>
        <end position="53"/>
    </location>
</feature>
<protein>
    <submittedName>
        <fullName evidence="2">Uncharacterized protein</fullName>
    </submittedName>
</protein>
<dbReference type="AlphaFoldDB" id="A0AAV4A3V8"/>
<evidence type="ECO:0000256" key="1">
    <source>
        <dbReference type="SAM" id="MobiDB-lite"/>
    </source>
</evidence>